<keyword evidence="1" id="KW-0805">Transcription regulation</keyword>
<dbReference type="InterPro" id="IPR019888">
    <property type="entry name" value="Tscrpt_reg_AsnC-like"/>
</dbReference>
<name>A0ABU2FMS1_9EURY</name>
<protein>
    <submittedName>
        <fullName evidence="5">Lrp/AsnC family transcriptional regulator</fullName>
    </submittedName>
</protein>
<dbReference type="SUPFAM" id="SSF46785">
    <property type="entry name" value="Winged helix' DNA-binding domain"/>
    <property type="match status" value="1"/>
</dbReference>
<dbReference type="Pfam" id="PF13412">
    <property type="entry name" value="HTH_24"/>
    <property type="match status" value="1"/>
</dbReference>
<dbReference type="Gene3D" id="1.10.10.10">
    <property type="entry name" value="Winged helix-like DNA-binding domain superfamily/Winged helix DNA-binding domain"/>
    <property type="match status" value="1"/>
</dbReference>
<dbReference type="RefSeq" id="WP_310899440.1">
    <property type="nucleotide sequence ID" value="NZ_JAMQOS010000001.1"/>
</dbReference>
<keyword evidence="2" id="KW-0238">DNA-binding</keyword>
<evidence type="ECO:0000259" key="4">
    <source>
        <dbReference type="PROSITE" id="PS50956"/>
    </source>
</evidence>
<evidence type="ECO:0000313" key="5">
    <source>
        <dbReference type="EMBL" id="MDS0281606.1"/>
    </source>
</evidence>
<feature type="domain" description="HTH asnC-type" evidence="4">
    <location>
        <begin position="6"/>
        <end position="68"/>
    </location>
</feature>
<dbReference type="EMBL" id="JAMQOS010000001">
    <property type="protein sequence ID" value="MDS0281606.1"/>
    <property type="molecule type" value="Genomic_DNA"/>
</dbReference>
<dbReference type="InterPro" id="IPR011991">
    <property type="entry name" value="ArsR-like_HTH"/>
</dbReference>
<keyword evidence="6" id="KW-1185">Reference proteome</keyword>
<sequence length="157" mass="17801">MSSVSLDEVDRGILFALQEDARNTTIADIAEEVEVSASTVRNRIERLEDTGIIEGYYPKINYERANYPLHVLFVCSAPAEEREELAVEALDRHGVVDVREMLTSSRNIYVEVIATDTRDLTDITNDLASMGFEITSSEIVTNHYTRPWAEFELDEPE</sequence>
<dbReference type="InterPro" id="IPR036390">
    <property type="entry name" value="WH_DNA-bd_sf"/>
</dbReference>
<dbReference type="InterPro" id="IPR036388">
    <property type="entry name" value="WH-like_DNA-bd_sf"/>
</dbReference>
<dbReference type="PANTHER" id="PTHR30154">
    <property type="entry name" value="LEUCINE-RESPONSIVE REGULATORY PROTEIN"/>
    <property type="match status" value="1"/>
</dbReference>
<dbReference type="InterPro" id="IPR000485">
    <property type="entry name" value="AsnC-type_HTH_dom"/>
</dbReference>
<accession>A0ABU2FMS1</accession>
<dbReference type="CDD" id="cd00090">
    <property type="entry name" value="HTH_ARSR"/>
    <property type="match status" value="1"/>
</dbReference>
<dbReference type="PROSITE" id="PS50956">
    <property type="entry name" value="HTH_ASNC_2"/>
    <property type="match status" value="1"/>
</dbReference>
<dbReference type="PRINTS" id="PR00033">
    <property type="entry name" value="HTHASNC"/>
</dbReference>
<evidence type="ECO:0000256" key="1">
    <source>
        <dbReference type="ARBA" id="ARBA00023015"/>
    </source>
</evidence>
<evidence type="ECO:0000313" key="6">
    <source>
        <dbReference type="Proteomes" id="UP001268864"/>
    </source>
</evidence>
<evidence type="ECO:0000256" key="2">
    <source>
        <dbReference type="ARBA" id="ARBA00023125"/>
    </source>
</evidence>
<proteinExistence type="predicted"/>
<keyword evidence="3" id="KW-0804">Transcription</keyword>
<evidence type="ECO:0000256" key="3">
    <source>
        <dbReference type="ARBA" id="ARBA00023163"/>
    </source>
</evidence>
<dbReference type="PANTHER" id="PTHR30154:SF34">
    <property type="entry name" value="TRANSCRIPTIONAL REGULATOR AZLB"/>
    <property type="match status" value="1"/>
</dbReference>
<comment type="caution">
    <text evidence="5">The sequence shown here is derived from an EMBL/GenBank/DDBJ whole genome shotgun (WGS) entry which is preliminary data.</text>
</comment>
<dbReference type="SMART" id="SM00344">
    <property type="entry name" value="HTH_ASNC"/>
    <property type="match status" value="1"/>
</dbReference>
<gene>
    <name evidence="5" type="ORF">NDI86_05680</name>
</gene>
<reference evidence="5 6" key="1">
    <citation type="submission" date="2022-06" db="EMBL/GenBank/DDBJ databases">
        <title>Halomicroarcula sp. a new haloarchaeum isolate from saline soil.</title>
        <authorList>
            <person name="Strakova D."/>
            <person name="Galisteo C."/>
            <person name="Sanchez-Porro C."/>
            <person name="Ventosa A."/>
        </authorList>
    </citation>
    <scope>NUCLEOTIDE SEQUENCE [LARGE SCALE GENOMIC DNA]</scope>
    <source>
        <strain evidence="5 6">S3CR25-11</strain>
    </source>
</reference>
<dbReference type="Proteomes" id="UP001268864">
    <property type="component" value="Unassembled WGS sequence"/>
</dbReference>
<organism evidence="5 6">
    <name type="scientific">Haloarcula onubensis</name>
    <dbReference type="NCBI Taxonomy" id="2950539"/>
    <lineage>
        <taxon>Archaea</taxon>
        <taxon>Methanobacteriati</taxon>
        <taxon>Methanobacteriota</taxon>
        <taxon>Stenosarchaea group</taxon>
        <taxon>Halobacteria</taxon>
        <taxon>Halobacteriales</taxon>
        <taxon>Haloarculaceae</taxon>
        <taxon>Haloarcula</taxon>
    </lineage>
</organism>